<comment type="caution">
    <text evidence="3">The sequence shown here is derived from an EMBL/GenBank/DDBJ whole genome shotgun (WGS) entry which is preliminary data.</text>
</comment>
<reference evidence="4" key="2">
    <citation type="journal article" date="2017" name="J. Anim. Genet.">
        <title>Multiple reference genome sequences of hot pepper reveal the massive evolution of plant disease resistance genes by retroduplication.</title>
        <authorList>
            <person name="Kim S."/>
            <person name="Park J."/>
            <person name="Yeom S.-I."/>
            <person name="Kim Y.-M."/>
            <person name="Seo E."/>
            <person name="Kim K.-T."/>
            <person name="Kim M.-S."/>
            <person name="Lee J.M."/>
            <person name="Cheong K."/>
            <person name="Shin H.-S."/>
            <person name="Kim S.-B."/>
            <person name="Han K."/>
            <person name="Lee J."/>
            <person name="Park M."/>
            <person name="Lee H.-A."/>
            <person name="Lee H.-Y."/>
            <person name="Lee Y."/>
            <person name="Oh S."/>
            <person name="Lee J.H."/>
            <person name="Choi E."/>
            <person name="Choi E."/>
            <person name="Lee S.E."/>
            <person name="Jeon J."/>
            <person name="Kim H."/>
            <person name="Choi G."/>
            <person name="Song H."/>
            <person name="Lee J."/>
            <person name="Lee S.-C."/>
            <person name="Kwon J.-K."/>
            <person name="Lee H.-Y."/>
            <person name="Koo N."/>
            <person name="Hong Y."/>
            <person name="Kim R.W."/>
            <person name="Kang W.-H."/>
            <person name="Huh J.H."/>
            <person name="Kang B.-C."/>
            <person name="Yang T.-J."/>
            <person name="Lee Y.-H."/>
            <person name="Bennetzen J.L."/>
            <person name="Choi D."/>
        </authorList>
    </citation>
    <scope>NUCLEOTIDE SEQUENCE [LARGE SCALE GENOMIC DNA]</scope>
    <source>
        <strain evidence="4">cv. PBC81</strain>
    </source>
</reference>
<dbReference type="PANTHER" id="PTHR33463">
    <property type="entry name" value="NB-ARC DOMAIN-CONTAINING PROTEIN-RELATED"/>
    <property type="match status" value="1"/>
</dbReference>
<dbReference type="Gene3D" id="3.80.10.10">
    <property type="entry name" value="Ribonuclease Inhibitor"/>
    <property type="match status" value="1"/>
</dbReference>
<feature type="domain" description="Disease resistance protein At4g27190-like leucine-rich repeats" evidence="2">
    <location>
        <begin position="2"/>
        <end position="86"/>
    </location>
</feature>
<evidence type="ECO:0000256" key="1">
    <source>
        <dbReference type="ARBA" id="ARBA00022821"/>
    </source>
</evidence>
<dbReference type="PANTHER" id="PTHR33463:SF198">
    <property type="entry name" value="RPP4C3"/>
    <property type="match status" value="1"/>
</dbReference>
<gene>
    <name evidence="3" type="ORF">CQW23_24995</name>
</gene>
<accession>A0A2G2VWD9</accession>
<protein>
    <recommendedName>
        <fullName evidence="2">Disease resistance protein At4g27190-like leucine-rich repeats domain-containing protein</fullName>
    </recommendedName>
</protein>
<dbReference type="Proteomes" id="UP000224567">
    <property type="component" value="Unassembled WGS sequence"/>
</dbReference>
<proteinExistence type="predicted"/>
<dbReference type="InterPro" id="IPR032675">
    <property type="entry name" value="LRR_dom_sf"/>
</dbReference>
<dbReference type="Pfam" id="PF23247">
    <property type="entry name" value="LRR_RPS2"/>
    <property type="match status" value="1"/>
</dbReference>
<dbReference type="InterPro" id="IPR050905">
    <property type="entry name" value="Plant_NBS-LRR"/>
</dbReference>
<keyword evidence="1" id="KW-0611">Plant defense</keyword>
<dbReference type="AlphaFoldDB" id="A0A2G2VWD9"/>
<evidence type="ECO:0000313" key="4">
    <source>
        <dbReference type="Proteomes" id="UP000224567"/>
    </source>
</evidence>
<sequence>MSSSVIRVLLNLQTLGIKYCQSMEEVITEEEEQREEIMINEPLFPRLKDLYLVGLPKLGHFILTKQALEFSFLREVEIRKCSEMKAFVQQGSVSTPSLEIVNYDDEELKADDLNEWIHQRFNSKV</sequence>
<reference evidence="3 4" key="1">
    <citation type="journal article" date="2017" name="Genome Biol.">
        <title>New reference genome sequences of hot pepper reveal the massive evolution of plant disease-resistance genes by retroduplication.</title>
        <authorList>
            <person name="Kim S."/>
            <person name="Park J."/>
            <person name="Yeom S.I."/>
            <person name="Kim Y.M."/>
            <person name="Seo E."/>
            <person name="Kim K.T."/>
            <person name="Kim M.S."/>
            <person name="Lee J.M."/>
            <person name="Cheong K."/>
            <person name="Shin H.S."/>
            <person name="Kim S.B."/>
            <person name="Han K."/>
            <person name="Lee J."/>
            <person name="Park M."/>
            <person name="Lee H.A."/>
            <person name="Lee H.Y."/>
            <person name="Lee Y."/>
            <person name="Oh S."/>
            <person name="Lee J.H."/>
            <person name="Choi E."/>
            <person name="Choi E."/>
            <person name="Lee S.E."/>
            <person name="Jeon J."/>
            <person name="Kim H."/>
            <person name="Choi G."/>
            <person name="Song H."/>
            <person name="Lee J."/>
            <person name="Lee S.C."/>
            <person name="Kwon J.K."/>
            <person name="Lee H.Y."/>
            <person name="Koo N."/>
            <person name="Hong Y."/>
            <person name="Kim R.W."/>
            <person name="Kang W.H."/>
            <person name="Huh J.H."/>
            <person name="Kang B.C."/>
            <person name="Yang T.J."/>
            <person name="Lee Y.H."/>
            <person name="Bennetzen J.L."/>
            <person name="Choi D."/>
        </authorList>
    </citation>
    <scope>NUCLEOTIDE SEQUENCE [LARGE SCALE GENOMIC DNA]</scope>
    <source>
        <strain evidence="4">cv. PBC81</strain>
    </source>
</reference>
<keyword evidence="4" id="KW-1185">Reference proteome</keyword>
<evidence type="ECO:0000259" key="2">
    <source>
        <dbReference type="Pfam" id="PF23247"/>
    </source>
</evidence>
<evidence type="ECO:0000313" key="3">
    <source>
        <dbReference type="EMBL" id="PHT37295.1"/>
    </source>
</evidence>
<dbReference type="OrthoDB" id="958531at2759"/>
<dbReference type="EMBL" id="MLFT02000010">
    <property type="protein sequence ID" value="PHT37295.1"/>
    <property type="molecule type" value="Genomic_DNA"/>
</dbReference>
<organism evidence="3 4">
    <name type="scientific">Capsicum baccatum</name>
    <name type="common">Peruvian pepper</name>
    <dbReference type="NCBI Taxonomy" id="33114"/>
    <lineage>
        <taxon>Eukaryota</taxon>
        <taxon>Viridiplantae</taxon>
        <taxon>Streptophyta</taxon>
        <taxon>Embryophyta</taxon>
        <taxon>Tracheophyta</taxon>
        <taxon>Spermatophyta</taxon>
        <taxon>Magnoliopsida</taxon>
        <taxon>eudicotyledons</taxon>
        <taxon>Gunneridae</taxon>
        <taxon>Pentapetalae</taxon>
        <taxon>asterids</taxon>
        <taxon>lamiids</taxon>
        <taxon>Solanales</taxon>
        <taxon>Solanaceae</taxon>
        <taxon>Solanoideae</taxon>
        <taxon>Capsiceae</taxon>
        <taxon>Capsicum</taxon>
    </lineage>
</organism>
<dbReference type="InterPro" id="IPR057135">
    <property type="entry name" value="At4g27190-like_LRR"/>
</dbReference>
<name>A0A2G2VWD9_CAPBA</name>